<dbReference type="GO" id="GO:0016788">
    <property type="term" value="F:hydrolase activity, acting on ester bonds"/>
    <property type="evidence" value="ECO:0007669"/>
    <property type="project" value="InterPro"/>
</dbReference>
<evidence type="ECO:0000313" key="2">
    <source>
        <dbReference type="EMBL" id="QHU14693.1"/>
    </source>
</evidence>
<dbReference type="GO" id="GO:0006281">
    <property type="term" value="P:DNA repair"/>
    <property type="evidence" value="ECO:0007669"/>
    <property type="project" value="InterPro"/>
</dbReference>
<name>A0A6C0KBB8_9ZZZZ</name>
<dbReference type="InterPro" id="IPR006932">
    <property type="entry name" value="HJ-resolvase_A22"/>
</dbReference>
<protein>
    <recommendedName>
        <fullName evidence="3">Mitochondrial resolvase Ydc2 catalytic domain-containing protein</fullName>
    </recommendedName>
</protein>
<sequence>MNVLSIDVGKKNLALCLLDESAEITYWNVLEIGGIKNMVEVLDTELQGVEANHVVIEKQPSFNPQMRCLSIALETYFTIRGKVDSSHTASVSFYSAKYKLQLCDDYSELANVPKNKKYREHKKMAIRQTQRELEKRGSVLLEFFNSHKKKDDLADSYLQGVSYVQRILNAAPCRRVARKPTAKQQRAKKFNENNVVWIVKQFLNTEAKVSSIEAFLGKEAETIETMVHRKVCELYPNIKDDYPLDEIILEAVSGII</sequence>
<evidence type="ECO:0008006" key="3">
    <source>
        <dbReference type="Google" id="ProtNLM"/>
    </source>
</evidence>
<dbReference type="Gene3D" id="3.30.420.10">
    <property type="entry name" value="Ribonuclease H-like superfamily/Ribonuclease H"/>
    <property type="match status" value="1"/>
</dbReference>
<dbReference type="Pfam" id="PF04848">
    <property type="entry name" value="Pox_A22"/>
    <property type="match status" value="1"/>
</dbReference>
<dbReference type="GO" id="GO:0000400">
    <property type="term" value="F:four-way junction DNA binding"/>
    <property type="evidence" value="ECO:0007669"/>
    <property type="project" value="InterPro"/>
</dbReference>
<dbReference type="EMBL" id="MN740845">
    <property type="protein sequence ID" value="QHU14693.1"/>
    <property type="molecule type" value="Genomic_DNA"/>
</dbReference>
<reference evidence="2" key="1">
    <citation type="journal article" date="2020" name="Nature">
        <title>Giant virus diversity and host interactions through global metagenomics.</title>
        <authorList>
            <person name="Schulz F."/>
            <person name="Roux S."/>
            <person name="Paez-Espino D."/>
            <person name="Jungbluth S."/>
            <person name="Walsh D.A."/>
            <person name="Denef V.J."/>
            <person name="McMahon K.D."/>
            <person name="Konstantinidis K.T."/>
            <person name="Eloe-Fadrosh E.A."/>
            <person name="Kyrpides N.C."/>
            <person name="Woyke T."/>
        </authorList>
    </citation>
    <scope>NUCLEOTIDE SEQUENCE</scope>
    <source>
        <strain evidence="2">GVMAG-S-1102113-126</strain>
    </source>
</reference>
<dbReference type="GO" id="GO:0000287">
    <property type="term" value="F:magnesium ion binding"/>
    <property type="evidence" value="ECO:0007669"/>
    <property type="project" value="InterPro"/>
</dbReference>
<dbReference type="SUPFAM" id="SSF53098">
    <property type="entry name" value="Ribonuclease H-like"/>
    <property type="match status" value="1"/>
</dbReference>
<proteinExistence type="predicted"/>
<keyword evidence="1" id="KW-0378">Hydrolase</keyword>
<organism evidence="2">
    <name type="scientific">viral metagenome</name>
    <dbReference type="NCBI Taxonomy" id="1070528"/>
    <lineage>
        <taxon>unclassified sequences</taxon>
        <taxon>metagenomes</taxon>
        <taxon>organismal metagenomes</taxon>
    </lineage>
</organism>
<dbReference type="GO" id="GO:0006310">
    <property type="term" value="P:DNA recombination"/>
    <property type="evidence" value="ECO:0007669"/>
    <property type="project" value="InterPro"/>
</dbReference>
<evidence type="ECO:0000256" key="1">
    <source>
        <dbReference type="ARBA" id="ARBA00022801"/>
    </source>
</evidence>
<dbReference type="AlphaFoldDB" id="A0A6C0KBB8"/>
<dbReference type="InterPro" id="IPR012337">
    <property type="entry name" value="RNaseH-like_sf"/>
</dbReference>
<dbReference type="InterPro" id="IPR036397">
    <property type="entry name" value="RNaseH_sf"/>
</dbReference>
<accession>A0A6C0KBB8</accession>